<dbReference type="Proteomes" id="UP001596222">
    <property type="component" value="Unassembled WGS sequence"/>
</dbReference>
<gene>
    <name evidence="2" type="ORF">ACFPP6_09760</name>
</gene>
<proteinExistence type="predicted"/>
<evidence type="ECO:0000313" key="3">
    <source>
        <dbReference type="Proteomes" id="UP001596222"/>
    </source>
</evidence>
<name>A0ABV9ZWQ1_9ACTN</name>
<dbReference type="SUPFAM" id="SSF49695">
    <property type="entry name" value="gamma-Crystallin-like"/>
    <property type="match status" value="1"/>
</dbReference>
<accession>A0ABV9ZWQ1</accession>
<dbReference type="EMBL" id="JBHSKJ010000004">
    <property type="protein sequence ID" value="MFC5144954.1"/>
    <property type="molecule type" value="Genomic_DNA"/>
</dbReference>
<keyword evidence="3" id="KW-1185">Reference proteome</keyword>
<protein>
    <submittedName>
        <fullName evidence="2">Uncharacterized protein</fullName>
    </submittedName>
</protein>
<keyword evidence="1" id="KW-0732">Signal</keyword>
<feature type="signal peptide" evidence="1">
    <location>
        <begin position="1"/>
        <end position="28"/>
    </location>
</feature>
<reference evidence="3" key="1">
    <citation type="journal article" date="2019" name="Int. J. Syst. Evol. Microbiol.">
        <title>The Global Catalogue of Microorganisms (GCM) 10K type strain sequencing project: providing services to taxonomists for standard genome sequencing and annotation.</title>
        <authorList>
            <consortium name="The Broad Institute Genomics Platform"/>
            <consortium name="The Broad Institute Genome Sequencing Center for Infectious Disease"/>
            <person name="Wu L."/>
            <person name="Ma J."/>
        </authorList>
    </citation>
    <scope>NUCLEOTIDE SEQUENCE [LARGE SCALE GENOMIC DNA]</scope>
    <source>
        <strain evidence="3">CGMCC 4.1641</strain>
    </source>
</reference>
<comment type="caution">
    <text evidence="2">The sequence shown here is derived from an EMBL/GenBank/DDBJ whole genome shotgun (WGS) entry which is preliminary data.</text>
</comment>
<organism evidence="2 3">
    <name type="scientific">Streptomyces aureoversilis</name>
    <dbReference type="NCBI Taxonomy" id="67277"/>
    <lineage>
        <taxon>Bacteria</taxon>
        <taxon>Bacillati</taxon>
        <taxon>Actinomycetota</taxon>
        <taxon>Actinomycetes</taxon>
        <taxon>Kitasatosporales</taxon>
        <taxon>Streptomycetaceae</taxon>
        <taxon>Streptomyces</taxon>
    </lineage>
</organism>
<dbReference type="RefSeq" id="WP_382039140.1">
    <property type="nucleotide sequence ID" value="NZ_JBHSKJ010000004.1"/>
</dbReference>
<dbReference type="Gene3D" id="2.60.20.10">
    <property type="entry name" value="Crystallins"/>
    <property type="match status" value="1"/>
</dbReference>
<sequence length="186" mass="19696">MSSRVTRIAIAAGAGLLVLAAGSTTAQARTESVSGSKTCLVDVDTDSTRCFGTFREAVAASTEGRITDAPRFAKDAARDRTLADRLRAASAARGGLNAELAILYEHWNFGGASIILNGGACRSGNGRDYAGEFTDWADSISSVIPVACWIELWADPHQTGTHQEYRDSTPYVGDAMNDRASSYALL</sequence>
<evidence type="ECO:0000256" key="1">
    <source>
        <dbReference type="SAM" id="SignalP"/>
    </source>
</evidence>
<feature type="chain" id="PRO_5046871492" evidence="1">
    <location>
        <begin position="29"/>
        <end position="186"/>
    </location>
</feature>
<evidence type="ECO:0000313" key="2">
    <source>
        <dbReference type="EMBL" id="MFC5144954.1"/>
    </source>
</evidence>
<dbReference type="InterPro" id="IPR011024">
    <property type="entry name" value="G_crystallin-like"/>
</dbReference>